<evidence type="ECO:0000259" key="1">
    <source>
        <dbReference type="Pfam" id="PF11575"/>
    </source>
</evidence>
<dbReference type="AlphaFoldDB" id="A0A7W7ZZK1"/>
<gene>
    <name evidence="2" type="ORF">HNR40_002189</name>
</gene>
<dbReference type="GO" id="GO:0051537">
    <property type="term" value="F:2 iron, 2 sulfur cluster binding"/>
    <property type="evidence" value="ECO:0007669"/>
    <property type="project" value="InterPro"/>
</dbReference>
<reference evidence="2 3" key="1">
    <citation type="submission" date="2020-08" db="EMBL/GenBank/DDBJ databases">
        <title>Genomic Encyclopedia of Type Strains, Phase IV (KMG-IV): sequencing the most valuable type-strain genomes for metagenomic binning, comparative biology and taxonomic classification.</title>
        <authorList>
            <person name="Goeker M."/>
        </authorList>
    </citation>
    <scope>NUCLEOTIDE SEQUENCE [LARGE SCALE GENOMIC DNA]</scope>
    <source>
        <strain evidence="2 3">DSM 45385</strain>
    </source>
</reference>
<evidence type="ECO:0000313" key="3">
    <source>
        <dbReference type="Proteomes" id="UP000568380"/>
    </source>
</evidence>
<comment type="caution">
    <text evidence="2">The sequence shown here is derived from an EMBL/GenBank/DDBJ whole genome shotgun (WGS) entry which is preliminary data.</text>
</comment>
<sequence length="249" mass="26917">MRDVFARLASFGDRYRLETGLTGAGWLACDRLLDPGSDELGQVLEAERTASGQVSEHATALTVMAVYSGTVTASALLAWALEDVLVDMRPPNVAIRLSPHHGFEAVALREPEVRPGSLDTLVSWVLNEHLLPLALAMRTRTRAGLRQLNGGVAHGCAAAFCIASRLGADVDVLHAAYQRFLAAAPVLDPLGEVVRLREGEREGLFYLRRTCCLYYTSAEAVKCSSCCLDSVEDRVAAYRRVLAAGVVPH</sequence>
<dbReference type="Pfam" id="PF11575">
    <property type="entry name" value="FhuF_C"/>
    <property type="match status" value="1"/>
</dbReference>
<keyword evidence="3" id="KW-1185">Reference proteome</keyword>
<protein>
    <recommendedName>
        <fullName evidence="1">Ferric siderophore reductase C-terminal domain-containing protein</fullName>
    </recommendedName>
</protein>
<dbReference type="InterPro" id="IPR024726">
    <property type="entry name" value="FhuF_C"/>
</dbReference>
<organism evidence="2 3">
    <name type="scientific">Nonomuraea endophytica</name>
    <dbReference type="NCBI Taxonomy" id="714136"/>
    <lineage>
        <taxon>Bacteria</taxon>
        <taxon>Bacillati</taxon>
        <taxon>Actinomycetota</taxon>
        <taxon>Actinomycetes</taxon>
        <taxon>Streptosporangiales</taxon>
        <taxon>Streptosporangiaceae</taxon>
        <taxon>Nonomuraea</taxon>
    </lineage>
</organism>
<feature type="domain" description="Ferric siderophore reductase C-terminal" evidence="1">
    <location>
        <begin position="208"/>
        <end position="228"/>
    </location>
</feature>
<accession>A0A7W7ZZK1</accession>
<proteinExistence type="predicted"/>
<dbReference type="Proteomes" id="UP000568380">
    <property type="component" value="Unassembled WGS sequence"/>
</dbReference>
<name>A0A7W7ZZK1_9ACTN</name>
<dbReference type="RefSeq" id="WP_221340206.1">
    <property type="nucleotide sequence ID" value="NZ_JACHIN010000002.1"/>
</dbReference>
<dbReference type="PROSITE" id="PS51257">
    <property type="entry name" value="PROKAR_LIPOPROTEIN"/>
    <property type="match status" value="1"/>
</dbReference>
<dbReference type="EMBL" id="JACHIN010000002">
    <property type="protein sequence ID" value="MBB5076725.1"/>
    <property type="molecule type" value="Genomic_DNA"/>
</dbReference>
<evidence type="ECO:0000313" key="2">
    <source>
        <dbReference type="EMBL" id="MBB5076725.1"/>
    </source>
</evidence>